<dbReference type="PANTHER" id="PTHR30069:SF29">
    <property type="entry name" value="HEMOGLOBIN AND HEMOGLOBIN-HAPTOGLOBIN-BINDING PROTEIN 1-RELATED"/>
    <property type="match status" value="1"/>
</dbReference>
<feature type="domain" description="TonB-dependent receptor plug" evidence="10">
    <location>
        <begin position="220"/>
        <end position="295"/>
    </location>
</feature>
<feature type="chain" id="PRO_5013348681" evidence="9">
    <location>
        <begin position="21"/>
        <end position="855"/>
    </location>
</feature>
<evidence type="ECO:0000256" key="4">
    <source>
        <dbReference type="ARBA" id="ARBA00022692"/>
    </source>
</evidence>
<keyword evidence="6" id="KW-0472">Membrane</keyword>
<dbReference type="GO" id="GO:0015344">
    <property type="term" value="F:siderophore uptake transmembrane transporter activity"/>
    <property type="evidence" value="ECO:0007669"/>
    <property type="project" value="TreeGrafter"/>
</dbReference>
<comment type="subcellular location">
    <subcellularLocation>
        <location evidence="1">Cell outer membrane</location>
        <topology evidence="1">Multi-pass membrane protein</topology>
    </subcellularLocation>
</comment>
<evidence type="ECO:0000313" key="12">
    <source>
        <dbReference type="Proteomes" id="UP000198393"/>
    </source>
</evidence>
<evidence type="ECO:0000256" key="2">
    <source>
        <dbReference type="ARBA" id="ARBA00022448"/>
    </source>
</evidence>
<keyword evidence="4" id="KW-0812">Transmembrane</keyword>
<sequence>MIIRALVSFIALMAILSGYAQNSSTSFFDAIKKFENELGISFSFDAELLKLADPDLLFTSNDLGQFIQEIESKFPVAVEQIDDTYYTIGAVETTYNLMVRDSLDDSSIDESFGVQVVVNDALIPTTYLEGGWTFTYKPDAKDKLNVFSQGYKPRIIPIEDLFNQKSLKVRLDLPTRRLNTVVVEDYLTKGINLMPSRQQIQIDVNELPLLPGETDGDLFTSIAALPGITNPDSRAGNIFIRGSDTDQTLILFDNIPIYHRGHYYGTISPYNPKIVDDVEVYRSGFHPRFGDRVGGAIVINSDDAEESSNYGLGANTLFGMSYGKVRISDKWSGALSIRKSYPRSFKSPKLEEISESVFAATSLVDQGGLLTDRVEVGFSDYNGKLSYQLNKNNRLGLSSIYTFSDINFKPVTPTGLLPRSNNNRYENIGANLSWESDWNKSWSSQLSATYSKYDFEFTIKTLAPDVPPFVSYNSIDDLNVMQEFSKKTQYSNLQLGVDYKRQKTSTDYLNILPDSSLYSFAKTVEASTISPYTNYEFFGWSRWYIQLGMRGTYYSELKDYSISPRLLVNYDLTDWMTLKSSHGWYNQFLSQVKNLEYSSGGFDNELWVLADDETGFIIRGTQSMFGAVISTNNKWIFDIEGFYKTANDITIYEDRRLNPNRGFYTMDQETYGIDVLLKKQVSEATSLWTGYSYHDSKIQIDTTDRVTYKSKYVQPHVWYLGGAYKKNRWKVSAAWRFASGLNAYSLDIAFAEAIFLRGPQNPPPPPPPGSPPPPRPPNPFEDVPERYPNVHSLDVSASYKIPQTDKRKWGATFGVSIINALNQANLTDRVYRSRDGFVDREAIGFAPNLMVIVEW</sequence>
<name>A0A239FLA7_EKHLU</name>
<dbReference type="Gene3D" id="2.40.170.20">
    <property type="entry name" value="TonB-dependent receptor, beta-barrel domain"/>
    <property type="match status" value="1"/>
</dbReference>
<keyword evidence="11" id="KW-0675">Receptor</keyword>
<dbReference type="Proteomes" id="UP000198393">
    <property type="component" value="Unassembled WGS sequence"/>
</dbReference>
<dbReference type="GO" id="GO:0044718">
    <property type="term" value="P:siderophore transmembrane transport"/>
    <property type="evidence" value="ECO:0007669"/>
    <property type="project" value="TreeGrafter"/>
</dbReference>
<keyword evidence="3" id="KW-1134">Transmembrane beta strand</keyword>
<dbReference type="EMBL" id="FZPD01000001">
    <property type="protein sequence ID" value="SNS57388.1"/>
    <property type="molecule type" value="Genomic_DNA"/>
</dbReference>
<dbReference type="RefSeq" id="WP_089355468.1">
    <property type="nucleotide sequence ID" value="NZ_FZPD01000001.1"/>
</dbReference>
<feature type="region of interest" description="Disordered" evidence="8">
    <location>
        <begin position="757"/>
        <end position="785"/>
    </location>
</feature>
<keyword evidence="2" id="KW-0813">Transport</keyword>
<evidence type="ECO:0000313" key="11">
    <source>
        <dbReference type="EMBL" id="SNS57388.1"/>
    </source>
</evidence>
<dbReference type="Pfam" id="PF07715">
    <property type="entry name" value="Plug"/>
    <property type="match status" value="1"/>
</dbReference>
<dbReference type="InterPro" id="IPR039426">
    <property type="entry name" value="TonB-dep_rcpt-like"/>
</dbReference>
<evidence type="ECO:0000256" key="8">
    <source>
        <dbReference type="SAM" id="MobiDB-lite"/>
    </source>
</evidence>
<keyword evidence="7" id="KW-0998">Cell outer membrane</keyword>
<evidence type="ECO:0000256" key="3">
    <source>
        <dbReference type="ARBA" id="ARBA00022452"/>
    </source>
</evidence>
<evidence type="ECO:0000259" key="10">
    <source>
        <dbReference type="Pfam" id="PF07715"/>
    </source>
</evidence>
<dbReference type="SUPFAM" id="SSF56935">
    <property type="entry name" value="Porins"/>
    <property type="match status" value="1"/>
</dbReference>
<evidence type="ECO:0000256" key="7">
    <source>
        <dbReference type="ARBA" id="ARBA00023237"/>
    </source>
</evidence>
<keyword evidence="5 9" id="KW-0732">Signal</keyword>
<dbReference type="Gene3D" id="2.170.130.10">
    <property type="entry name" value="TonB-dependent receptor, plug domain"/>
    <property type="match status" value="1"/>
</dbReference>
<accession>A0A239FLA7</accession>
<dbReference type="GO" id="GO:0009279">
    <property type="term" value="C:cell outer membrane"/>
    <property type="evidence" value="ECO:0007669"/>
    <property type="project" value="UniProtKB-SubCell"/>
</dbReference>
<feature type="compositionally biased region" description="Pro residues" evidence="8">
    <location>
        <begin position="760"/>
        <end position="779"/>
    </location>
</feature>
<dbReference type="InterPro" id="IPR012910">
    <property type="entry name" value="Plug_dom"/>
</dbReference>
<dbReference type="InterPro" id="IPR036942">
    <property type="entry name" value="Beta-barrel_TonB_sf"/>
</dbReference>
<evidence type="ECO:0000256" key="6">
    <source>
        <dbReference type="ARBA" id="ARBA00023136"/>
    </source>
</evidence>
<dbReference type="AlphaFoldDB" id="A0A239FLA7"/>
<organism evidence="11 12">
    <name type="scientific">Ekhidna lutea</name>
    <dbReference type="NCBI Taxonomy" id="447679"/>
    <lineage>
        <taxon>Bacteria</taxon>
        <taxon>Pseudomonadati</taxon>
        <taxon>Bacteroidota</taxon>
        <taxon>Cytophagia</taxon>
        <taxon>Cytophagales</taxon>
        <taxon>Reichenbachiellaceae</taxon>
        <taxon>Ekhidna</taxon>
    </lineage>
</organism>
<evidence type="ECO:0000256" key="1">
    <source>
        <dbReference type="ARBA" id="ARBA00004571"/>
    </source>
</evidence>
<evidence type="ECO:0000256" key="9">
    <source>
        <dbReference type="SAM" id="SignalP"/>
    </source>
</evidence>
<dbReference type="InterPro" id="IPR037066">
    <property type="entry name" value="Plug_dom_sf"/>
</dbReference>
<protein>
    <submittedName>
        <fullName evidence="11">TonB-dependent Receptor Plug Domain</fullName>
    </submittedName>
</protein>
<dbReference type="PANTHER" id="PTHR30069">
    <property type="entry name" value="TONB-DEPENDENT OUTER MEMBRANE RECEPTOR"/>
    <property type="match status" value="1"/>
</dbReference>
<gene>
    <name evidence="11" type="ORF">SAMN05421640_0719</name>
</gene>
<dbReference type="OrthoDB" id="9803050at2"/>
<reference evidence="11 12" key="1">
    <citation type="submission" date="2017-06" db="EMBL/GenBank/DDBJ databases">
        <authorList>
            <person name="Kim H.J."/>
            <person name="Triplett B.A."/>
        </authorList>
    </citation>
    <scope>NUCLEOTIDE SEQUENCE [LARGE SCALE GENOMIC DNA]</scope>
    <source>
        <strain evidence="11 12">DSM 19307</strain>
    </source>
</reference>
<keyword evidence="12" id="KW-1185">Reference proteome</keyword>
<feature type="signal peptide" evidence="9">
    <location>
        <begin position="1"/>
        <end position="20"/>
    </location>
</feature>
<proteinExistence type="predicted"/>
<evidence type="ECO:0000256" key="5">
    <source>
        <dbReference type="ARBA" id="ARBA00022729"/>
    </source>
</evidence>